<evidence type="ECO:0000313" key="3">
    <source>
        <dbReference type="Proteomes" id="UP000654913"/>
    </source>
</evidence>
<keyword evidence="3" id="KW-1185">Reference proteome</keyword>
<evidence type="ECO:0000313" key="2">
    <source>
        <dbReference type="EMBL" id="BCS19962.1"/>
    </source>
</evidence>
<reference evidence="2" key="2">
    <citation type="submission" date="2021-02" db="EMBL/GenBank/DDBJ databases">
        <title>Aspergillus puulaauensis MK2 genome sequence.</title>
        <authorList>
            <person name="Futagami T."/>
            <person name="Mori K."/>
            <person name="Kadooka C."/>
            <person name="Tanaka T."/>
        </authorList>
    </citation>
    <scope>NUCLEOTIDE SEQUENCE</scope>
    <source>
        <strain evidence="2">MK2</strain>
    </source>
</reference>
<organism evidence="2 3">
    <name type="scientific">Aspergillus puulaauensis</name>
    <dbReference type="NCBI Taxonomy" id="1220207"/>
    <lineage>
        <taxon>Eukaryota</taxon>
        <taxon>Fungi</taxon>
        <taxon>Dikarya</taxon>
        <taxon>Ascomycota</taxon>
        <taxon>Pezizomycotina</taxon>
        <taxon>Eurotiomycetes</taxon>
        <taxon>Eurotiomycetidae</taxon>
        <taxon>Eurotiales</taxon>
        <taxon>Aspergillaceae</taxon>
        <taxon>Aspergillus</taxon>
    </lineage>
</organism>
<dbReference type="EMBL" id="AP024444">
    <property type="protein sequence ID" value="BCS19962.1"/>
    <property type="molecule type" value="Genomic_DNA"/>
</dbReference>
<reference evidence="2" key="1">
    <citation type="submission" date="2021-01" db="EMBL/GenBank/DDBJ databases">
        <authorList>
            <consortium name="Aspergillus puulaauensis MK2 genome sequencing consortium"/>
            <person name="Kazuki M."/>
            <person name="Futagami T."/>
        </authorList>
    </citation>
    <scope>NUCLEOTIDE SEQUENCE</scope>
    <source>
        <strain evidence="2">MK2</strain>
    </source>
</reference>
<dbReference type="KEGG" id="apuu:APUU_20394S"/>
<gene>
    <name evidence="2" type="ORF">APUU_20394S</name>
</gene>
<dbReference type="GeneID" id="64969967"/>
<feature type="compositionally biased region" description="Basic and acidic residues" evidence="1">
    <location>
        <begin position="1"/>
        <end position="10"/>
    </location>
</feature>
<name>A0A7R8AIX6_9EURO</name>
<feature type="compositionally biased region" description="Polar residues" evidence="1">
    <location>
        <begin position="62"/>
        <end position="72"/>
    </location>
</feature>
<dbReference type="Proteomes" id="UP000654913">
    <property type="component" value="Chromosome 2"/>
</dbReference>
<dbReference type="AlphaFoldDB" id="A0A7R8AIX6"/>
<dbReference type="RefSeq" id="XP_041552156.1">
    <property type="nucleotide sequence ID" value="XM_041699030.1"/>
</dbReference>
<sequence length="118" mass="13007">MVRDFEDKSQLGELGSFGSRVARETGRPRKTKRRTGWEWEEERGSRSQVWMGPGKGEPEISGSDQILSQSQFAARAERPELRLGAATPPEPSSALKQRDESGSPSNGPVIMHKPVCAD</sequence>
<proteinExistence type="predicted"/>
<protein>
    <submittedName>
        <fullName evidence="2">Uncharacterized protein</fullName>
    </submittedName>
</protein>
<feature type="region of interest" description="Disordered" evidence="1">
    <location>
        <begin position="1"/>
        <end position="118"/>
    </location>
</feature>
<evidence type="ECO:0000256" key="1">
    <source>
        <dbReference type="SAM" id="MobiDB-lite"/>
    </source>
</evidence>
<accession>A0A7R8AIX6</accession>